<comment type="caution">
    <text evidence="3">The sequence shown here is derived from an EMBL/GenBank/DDBJ whole genome shotgun (WGS) entry which is preliminary data.</text>
</comment>
<dbReference type="PROSITE" id="PS00018">
    <property type="entry name" value="EF_HAND_1"/>
    <property type="match status" value="4"/>
</dbReference>
<dbReference type="Pfam" id="PF13202">
    <property type="entry name" value="EF-hand_5"/>
    <property type="match status" value="2"/>
</dbReference>
<dbReference type="SUPFAM" id="SSF47473">
    <property type="entry name" value="EF-hand"/>
    <property type="match status" value="1"/>
</dbReference>
<evidence type="ECO:0000313" key="3">
    <source>
        <dbReference type="EMBL" id="PVD32852.1"/>
    </source>
</evidence>
<name>A0A2T7PHG4_POMCA</name>
<evidence type="ECO:0000256" key="1">
    <source>
        <dbReference type="ARBA" id="ARBA00022837"/>
    </source>
</evidence>
<dbReference type="InterPro" id="IPR018247">
    <property type="entry name" value="EF_Hand_1_Ca_BS"/>
</dbReference>
<evidence type="ECO:0000259" key="2">
    <source>
        <dbReference type="PROSITE" id="PS50222"/>
    </source>
</evidence>
<sequence>MSKLYLVSAITLLNELTLRSSRHLEPQIRRHAGLRVSGKPSRVADLIDRNQDNVVTVAEIVVGFADILQFSLGISDGLVLGMNSTQLLVLGAQIGVVIDREHFVDKWHNRFGDAKDFARATFDAYDVNDDGQLSLLELEQILDHLMTVVGESPHDSPLGESPHSSYLVTATLAGTFNMNTILAISALLCVAHAQLPTCHPWSQHIREEEVISLVADIVDRNGDNVITTNEIVVGFADILDINLPVSEGLILSMNTQSLIFLAATFGPQIEKAHFVQKWHERFGDAPNFASHTFDSYDQNKDGKLSMYELEELEQRIIRQQGMATPLSQK</sequence>
<dbReference type="InterPro" id="IPR011992">
    <property type="entry name" value="EF-hand-dom_pair"/>
</dbReference>
<organism evidence="3 4">
    <name type="scientific">Pomacea canaliculata</name>
    <name type="common">Golden apple snail</name>
    <dbReference type="NCBI Taxonomy" id="400727"/>
    <lineage>
        <taxon>Eukaryota</taxon>
        <taxon>Metazoa</taxon>
        <taxon>Spiralia</taxon>
        <taxon>Lophotrochozoa</taxon>
        <taxon>Mollusca</taxon>
        <taxon>Gastropoda</taxon>
        <taxon>Caenogastropoda</taxon>
        <taxon>Architaenioglossa</taxon>
        <taxon>Ampullarioidea</taxon>
        <taxon>Ampullariidae</taxon>
        <taxon>Pomacea</taxon>
    </lineage>
</organism>
<accession>A0A2T7PHG4</accession>
<dbReference type="AlphaFoldDB" id="A0A2T7PHG4"/>
<reference evidence="3 4" key="1">
    <citation type="submission" date="2018-04" db="EMBL/GenBank/DDBJ databases">
        <title>The genome of golden apple snail Pomacea canaliculata provides insight into stress tolerance and invasive adaptation.</title>
        <authorList>
            <person name="Liu C."/>
            <person name="Liu B."/>
            <person name="Ren Y."/>
            <person name="Zhang Y."/>
            <person name="Wang H."/>
            <person name="Li S."/>
            <person name="Jiang F."/>
            <person name="Yin L."/>
            <person name="Zhang G."/>
            <person name="Qian W."/>
            <person name="Fan W."/>
        </authorList>
    </citation>
    <scope>NUCLEOTIDE SEQUENCE [LARGE SCALE GENOMIC DNA]</scope>
    <source>
        <strain evidence="3">SZHN2017</strain>
        <tissue evidence="3">Muscle</tissue>
    </source>
</reference>
<feature type="domain" description="EF-hand" evidence="2">
    <location>
        <begin position="113"/>
        <end position="148"/>
    </location>
</feature>
<dbReference type="OrthoDB" id="26525at2759"/>
<dbReference type="GO" id="GO:0005509">
    <property type="term" value="F:calcium ion binding"/>
    <property type="evidence" value="ECO:0007669"/>
    <property type="project" value="InterPro"/>
</dbReference>
<feature type="domain" description="EF-hand" evidence="2">
    <location>
        <begin position="206"/>
        <end position="241"/>
    </location>
</feature>
<dbReference type="PROSITE" id="PS50222">
    <property type="entry name" value="EF_HAND_2"/>
    <property type="match status" value="2"/>
</dbReference>
<keyword evidence="1" id="KW-0106">Calcium</keyword>
<dbReference type="EMBL" id="PZQS01000004">
    <property type="protein sequence ID" value="PVD32852.1"/>
    <property type="molecule type" value="Genomic_DNA"/>
</dbReference>
<gene>
    <name evidence="3" type="ORF">C0Q70_08299</name>
</gene>
<dbReference type="SMART" id="SM00054">
    <property type="entry name" value="EFh"/>
    <property type="match status" value="4"/>
</dbReference>
<dbReference type="InterPro" id="IPR002048">
    <property type="entry name" value="EF_hand_dom"/>
</dbReference>
<dbReference type="Proteomes" id="UP000245119">
    <property type="component" value="Linkage Group LG4"/>
</dbReference>
<keyword evidence="4" id="KW-1185">Reference proteome</keyword>
<evidence type="ECO:0000313" key="4">
    <source>
        <dbReference type="Proteomes" id="UP000245119"/>
    </source>
</evidence>
<protein>
    <recommendedName>
        <fullName evidence="2">EF-hand domain-containing protein</fullName>
    </recommendedName>
</protein>
<proteinExistence type="predicted"/>
<dbReference type="Gene3D" id="1.10.238.10">
    <property type="entry name" value="EF-hand"/>
    <property type="match status" value="2"/>
</dbReference>